<dbReference type="EMBL" id="AZHX01000649">
    <property type="protein sequence ID" value="ETX06620.1"/>
    <property type="molecule type" value="Genomic_DNA"/>
</dbReference>
<dbReference type="SUPFAM" id="SSF51679">
    <property type="entry name" value="Bacterial luciferase-like"/>
    <property type="match status" value="1"/>
</dbReference>
<name>W4M8T9_9BACT</name>
<evidence type="ECO:0000256" key="3">
    <source>
        <dbReference type="ARBA" id="ARBA00023002"/>
    </source>
</evidence>
<keyword evidence="3" id="KW-0560">Oxidoreductase</keyword>
<dbReference type="InterPro" id="IPR036661">
    <property type="entry name" value="Luciferase-like_sf"/>
</dbReference>
<reference evidence="6 7" key="1">
    <citation type="journal article" date="2014" name="Nature">
        <title>An environmental bacterial taxon with a large and distinct metabolic repertoire.</title>
        <authorList>
            <person name="Wilson M.C."/>
            <person name="Mori T."/>
            <person name="Ruckert C."/>
            <person name="Uria A.R."/>
            <person name="Helf M.J."/>
            <person name="Takada K."/>
            <person name="Gernert C."/>
            <person name="Steffens U.A."/>
            <person name="Heycke N."/>
            <person name="Schmitt S."/>
            <person name="Rinke C."/>
            <person name="Helfrich E.J."/>
            <person name="Brachmann A.O."/>
            <person name="Gurgui C."/>
            <person name="Wakimoto T."/>
            <person name="Kracht M."/>
            <person name="Crusemann M."/>
            <person name="Hentschel U."/>
            <person name="Abe I."/>
            <person name="Matsunaga S."/>
            <person name="Kalinowski J."/>
            <person name="Takeyama H."/>
            <person name="Piel J."/>
        </authorList>
    </citation>
    <scope>NUCLEOTIDE SEQUENCE [LARGE SCALE GENOMIC DNA]</scope>
    <source>
        <strain evidence="7">TSY2</strain>
    </source>
</reference>
<evidence type="ECO:0000313" key="6">
    <source>
        <dbReference type="EMBL" id="ETX06620.1"/>
    </source>
</evidence>
<gene>
    <name evidence="6" type="ORF">ETSY2_16015</name>
</gene>
<dbReference type="PANTHER" id="PTHR42847">
    <property type="entry name" value="ALKANESULFONATE MONOOXYGENASE"/>
    <property type="match status" value="1"/>
</dbReference>
<dbReference type="InterPro" id="IPR050172">
    <property type="entry name" value="SsuD_RutA_monooxygenase"/>
</dbReference>
<evidence type="ECO:0000256" key="1">
    <source>
        <dbReference type="ARBA" id="ARBA00022630"/>
    </source>
</evidence>
<sequence length="359" mass="38710">MTIMPVEMIGWISPRISSELIPPSGPPFSPDVIAETARIHEEAGFDRVLIGYFSMAPDGFLVGAHAAAVTSRLQFLLAHRPGFVAPTVAARKLATLDQLTGGRTAVHIISGSNDTDQARDGDFAGHAARHRRTHEYVTLLRRTWTETEPFDHEGEFYKVIGAYADIRCHQTPHIPIYGGGGSQDAVNALAPVVDVYMLWGEPLTATKAFMQDIREVAAAAGHRLTFSLSTRPILGRTEGEAWDRARDILAKVKAQRTEPAPTPQNMGSVRLLDAAAEKEVHDSCLWTALAVLTGARGNSTALVGTPETVAEALAAYYDLGATSLLIRGYDPLPDAVAYGRELIPRVQALVSERDAAVGV</sequence>
<accession>W4M8T9</accession>
<evidence type="ECO:0000313" key="7">
    <source>
        <dbReference type="Proteomes" id="UP000019140"/>
    </source>
</evidence>
<keyword evidence="2" id="KW-0288">FMN</keyword>
<evidence type="ECO:0000259" key="5">
    <source>
        <dbReference type="Pfam" id="PF00296"/>
    </source>
</evidence>
<dbReference type="PATRIC" id="fig|1429439.4.peg.2720"/>
<dbReference type="Gene3D" id="3.20.20.30">
    <property type="entry name" value="Luciferase-like domain"/>
    <property type="match status" value="1"/>
</dbReference>
<dbReference type="InterPro" id="IPR011251">
    <property type="entry name" value="Luciferase-like_dom"/>
</dbReference>
<evidence type="ECO:0000256" key="2">
    <source>
        <dbReference type="ARBA" id="ARBA00022643"/>
    </source>
</evidence>
<feature type="domain" description="Luciferase-like" evidence="5">
    <location>
        <begin position="16"/>
        <end position="322"/>
    </location>
</feature>
<comment type="caution">
    <text evidence="6">The sequence shown here is derived from an EMBL/GenBank/DDBJ whole genome shotgun (WGS) entry which is preliminary data.</text>
</comment>
<protein>
    <submittedName>
        <fullName evidence="6">Alkanesulfonate monooxygenase</fullName>
    </submittedName>
</protein>
<dbReference type="AlphaFoldDB" id="W4M8T9"/>
<dbReference type="GO" id="GO:0046306">
    <property type="term" value="P:alkanesulfonate catabolic process"/>
    <property type="evidence" value="ECO:0007669"/>
    <property type="project" value="TreeGrafter"/>
</dbReference>
<dbReference type="HOGENOM" id="CLU_027853_1_4_7"/>
<keyword evidence="4 6" id="KW-0503">Monooxygenase</keyword>
<keyword evidence="1" id="KW-0285">Flavoprotein</keyword>
<dbReference type="CDD" id="cd01094">
    <property type="entry name" value="Alkanesulfonate_monoxygenase"/>
    <property type="match status" value="1"/>
</dbReference>
<dbReference type="PANTHER" id="PTHR42847:SF9">
    <property type="entry name" value="BLL6451 PROTEIN"/>
    <property type="match status" value="1"/>
</dbReference>
<evidence type="ECO:0000256" key="4">
    <source>
        <dbReference type="ARBA" id="ARBA00023033"/>
    </source>
</evidence>
<proteinExistence type="predicted"/>
<organism evidence="6 7">
    <name type="scientific">Candidatus Entotheonella gemina</name>
    <dbReference type="NCBI Taxonomy" id="1429439"/>
    <lineage>
        <taxon>Bacteria</taxon>
        <taxon>Pseudomonadati</taxon>
        <taxon>Nitrospinota/Tectimicrobiota group</taxon>
        <taxon>Candidatus Tectimicrobiota</taxon>
        <taxon>Candidatus Entotheonellia</taxon>
        <taxon>Candidatus Entotheonellales</taxon>
        <taxon>Candidatus Entotheonellaceae</taxon>
        <taxon>Candidatus Entotheonella</taxon>
    </lineage>
</organism>
<keyword evidence="7" id="KW-1185">Reference proteome</keyword>
<dbReference type="GO" id="GO:0008726">
    <property type="term" value="F:alkanesulfonate monooxygenase activity"/>
    <property type="evidence" value="ECO:0007669"/>
    <property type="project" value="TreeGrafter"/>
</dbReference>
<dbReference type="Proteomes" id="UP000019140">
    <property type="component" value="Unassembled WGS sequence"/>
</dbReference>
<dbReference type="Pfam" id="PF00296">
    <property type="entry name" value="Bac_luciferase"/>
    <property type="match status" value="1"/>
</dbReference>